<feature type="domain" description="LysM" evidence="1">
    <location>
        <begin position="2"/>
        <end position="47"/>
    </location>
</feature>
<evidence type="ECO:0000313" key="3">
    <source>
        <dbReference type="Proteomes" id="UP000095209"/>
    </source>
</evidence>
<sequence length="327" mass="36373">MKIHIVQKGDTLWKLSQKYGVDFEKLKQANSHLSNPDMIMPGMKIKVPTSSVPVKTEQMQPSITNKSYNFAISTEKGLPKMKEMKKPPKVKEVVKEKKKEVVKPAVQPPMPMVMPMPHTPEMQQQMYANYTFNLPPYPMMPMPMHTPVESSSPMESVAVKEEAVQEVAEEKEMPPVPMMAYPYGCVPTSPVLPGTGLPYGYCGGYPQPVNPMFQAMMPPYGYAPVMGEVAGNMHNNGMMHQYGEEQVMGEATGEPYGNGMMPPYGGYQGVSPMMPQPGYGQMPYMPQPGYGPMPYMPQADCGCHDGGMMGNYGQYARSNNYYEDESE</sequence>
<keyword evidence="3" id="KW-1185">Reference proteome</keyword>
<protein>
    <recommendedName>
        <fullName evidence="1">LysM domain-containing protein</fullName>
    </recommendedName>
</protein>
<dbReference type="InterPro" id="IPR014248">
    <property type="entry name" value="Spore_coat_assembly_SafA"/>
</dbReference>
<organism evidence="2 3">
    <name type="scientific">Bacillus solimangrovi</name>
    <dbReference type="NCBI Taxonomy" id="1305675"/>
    <lineage>
        <taxon>Bacteria</taxon>
        <taxon>Bacillati</taxon>
        <taxon>Bacillota</taxon>
        <taxon>Bacilli</taxon>
        <taxon>Bacillales</taxon>
        <taxon>Bacillaceae</taxon>
        <taxon>Bacillus</taxon>
    </lineage>
</organism>
<dbReference type="PROSITE" id="PS51782">
    <property type="entry name" value="LYSM"/>
    <property type="match status" value="1"/>
</dbReference>
<dbReference type="SUPFAM" id="SSF54106">
    <property type="entry name" value="LysM domain"/>
    <property type="match status" value="1"/>
</dbReference>
<dbReference type="RefSeq" id="WP_069718486.1">
    <property type="nucleotide sequence ID" value="NZ_MJEH01000061.1"/>
</dbReference>
<dbReference type="SMART" id="SM00257">
    <property type="entry name" value="LysM"/>
    <property type="match status" value="1"/>
</dbReference>
<accession>A0A1E5LBL5</accession>
<dbReference type="InterPro" id="IPR018392">
    <property type="entry name" value="LysM"/>
</dbReference>
<comment type="caution">
    <text evidence="2">The sequence shown here is derived from an EMBL/GenBank/DDBJ whole genome shotgun (WGS) entry which is preliminary data.</text>
</comment>
<dbReference type="EMBL" id="MJEH01000061">
    <property type="protein sequence ID" value="OEH91478.1"/>
    <property type="molecule type" value="Genomic_DNA"/>
</dbReference>
<evidence type="ECO:0000313" key="2">
    <source>
        <dbReference type="EMBL" id="OEH91478.1"/>
    </source>
</evidence>
<dbReference type="Proteomes" id="UP000095209">
    <property type="component" value="Unassembled WGS sequence"/>
</dbReference>
<dbReference type="AlphaFoldDB" id="A0A1E5LBL5"/>
<dbReference type="Gene3D" id="3.10.350.10">
    <property type="entry name" value="LysM domain"/>
    <property type="match status" value="1"/>
</dbReference>
<dbReference type="NCBIfam" id="TIGR02899">
    <property type="entry name" value="spore_safA"/>
    <property type="match status" value="1"/>
</dbReference>
<evidence type="ECO:0000259" key="1">
    <source>
        <dbReference type="PROSITE" id="PS51782"/>
    </source>
</evidence>
<dbReference type="CDD" id="cd00118">
    <property type="entry name" value="LysM"/>
    <property type="match status" value="1"/>
</dbReference>
<proteinExistence type="predicted"/>
<gene>
    <name evidence="2" type="ORF">BFG57_05015</name>
</gene>
<dbReference type="STRING" id="1305675.BFG57_05015"/>
<dbReference type="Pfam" id="PF01476">
    <property type="entry name" value="LysM"/>
    <property type="match status" value="1"/>
</dbReference>
<dbReference type="InterPro" id="IPR036779">
    <property type="entry name" value="LysM_dom_sf"/>
</dbReference>
<dbReference type="OrthoDB" id="2033517at2"/>
<reference evidence="2 3" key="1">
    <citation type="submission" date="2016-08" db="EMBL/GenBank/DDBJ databases">
        <title>Genome of Bacillus solimangrovi GH2-4.</title>
        <authorList>
            <person name="Lim S."/>
            <person name="Kim B.-C."/>
        </authorList>
    </citation>
    <scope>NUCLEOTIDE SEQUENCE [LARGE SCALE GENOMIC DNA]</scope>
    <source>
        <strain evidence="2 3">GH2-4</strain>
    </source>
</reference>
<name>A0A1E5LBL5_9BACI</name>